<dbReference type="EMBL" id="VEVO01000006">
    <property type="protein sequence ID" value="KAF0040461.1"/>
    <property type="molecule type" value="Genomic_DNA"/>
</dbReference>
<evidence type="ECO:0000313" key="3">
    <source>
        <dbReference type="Proteomes" id="UP000438429"/>
    </source>
</evidence>
<evidence type="ECO:0000313" key="2">
    <source>
        <dbReference type="EMBL" id="KAF0040461.1"/>
    </source>
</evidence>
<comment type="caution">
    <text evidence="2">The sequence shown here is derived from an EMBL/GenBank/DDBJ whole genome shotgun (WGS) entry which is preliminary data.</text>
</comment>
<gene>
    <name evidence="2" type="ORF">F2P81_006359</name>
</gene>
<evidence type="ECO:0000256" key="1">
    <source>
        <dbReference type="SAM" id="MobiDB-lite"/>
    </source>
</evidence>
<proteinExistence type="predicted"/>
<feature type="non-terminal residue" evidence="2">
    <location>
        <position position="53"/>
    </location>
</feature>
<dbReference type="Proteomes" id="UP000438429">
    <property type="component" value="Unassembled WGS sequence"/>
</dbReference>
<protein>
    <submittedName>
        <fullName evidence="2">Uncharacterized protein</fullName>
    </submittedName>
</protein>
<name>A0A6A4TC12_SCOMX</name>
<feature type="compositionally biased region" description="Basic and acidic residues" evidence="1">
    <location>
        <begin position="36"/>
        <end position="53"/>
    </location>
</feature>
<reference evidence="2 3" key="1">
    <citation type="submission" date="2019-06" db="EMBL/GenBank/DDBJ databases">
        <title>Draft genomes of female and male turbot (Scophthalmus maximus).</title>
        <authorList>
            <person name="Xu H."/>
            <person name="Xu X.-W."/>
            <person name="Shao C."/>
            <person name="Chen S."/>
        </authorList>
    </citation>
    <scope>NUCLEOTIDE SEQUENCE [LARGE SCALE GENOMIC DNA]</scope>
    <source>
        <strain evidence="2">Ysfricsl-2016a</strain>
        <tissue evidence="2">Blood</tissue>
    </source>
</reference>
<organism evidence="2 3">
    <name type="scientific">Scophthalmus maximus</name>
    <name type="common">Turbot</name>
    <name type="synonym">Psetta maxima</name>
    <dbReference type="NCBI Taxonomy" id="52904"/>
    <lineage>
        <taxon>Eukaryota</taxon>
        <taxon>Metazoa</taxon>
        <taxon>Chordata</taxon>
        <taxon>Craniata</taxon>
        <taxon>Vertebrata</taxon>
        <taxon>Euteleostomi</taxon>
        <taxon>Actinopterygii</taxon>
        <taxon>Neopterygii</taxon>
        <taxon>Teleostei</taxon>
        <taxon>Neoteleostei</taxon>
        <taxon>Acanthomorphata</taxon>
        <taxon>Carangaria</taxon>
        <taxon>Pleuronectiformes</taxon>
        <taxon>Pleuronectoidei</taxon>
        <taxon>Scophthalmidae</taxon>
        <taxon>Scophthalmus</taxon>
    </lineage>
</organism>
<dbReference type="AlphaFoldDB" id="A0A6A4TC12"/>
<accession>A0A6A4TC12</accession>
<feature type="region of interest" description="Disordered" evidence="1">
    <location>
        <begin position="1"/>
        <end position="53"/>
    </location>
</feature>
<sequence length="53" mass="5974">MEVPRNHKAPAGIYRAEPRLRSSGALSPFTGTRAQRLQEPDKLGDWRGFHDAK</sequence>